<evidence type="ECO:0000259" key="1">
    <source>
        <dbReference type="Pfam" id="PF02955"/>
    </source>
</evidence>
<name>A0A545U2Q5_9PROT</name>
<reference evidence="2 3" key="1">
    <citation type="submission" date="2019-06" db="EMBL/GenBank/DDBJ databases">
        <title>Whole genome sequence for Rhodospirillaceae sp. R148.</title>
        <authorList>
            <person name="Wang G."/>
        </authorList>
    </citation>
    <scope>NUCLEOTIDE SEQUENCE [LARGE SCALE GENOMIC DNA]</scope>
    <source>
        <strain evidence="2 3">R148</strain>
    </source>
</reference>
<dbReference type="PANTHER" id="PTHR39217">
    <property type="match status" value="1"/>
</dbReference>
<dbReference type="GO" id="GO:0004363">
    <property type="term" value="F:glutathione synthase activity"/>
    <property type="evidence" value="ECO:0007669"/>
    <property type="project" value="InterPro"/>
</dbReference>
<dbReference type="InterPro" id="IPR004218">
    <property type="entry name" value="GSHS_ATP-bd"/>
</dbReference>
<keyword evidence="3" id="KW-1185">Reference proteome</keyword>
<comment type="caution">
    <text evidence="2">The sequence shown here is derived from an EMBL/GenBank/DDBJ whole genome shotgun (WGS) entry which is preliminary data.</text>
</comment>
<gene>
    <name evidence="2" type="ORF">FKG95_03995</name>
</gene>
<dbReference type="OrthoDB" id="3373978at2"/>
<feature type="domain" description="Prokaryotic glutathione synthetase ATP-binding" evidence="1">
    <location>
        <begin position="127"/>
        <end position="207"/>
    </location>
</feature>
<dbReference type="Pfam" id="PF02955">
    <property type="entry name" value="GSH-S_ATP"/>
    <property type="match status" value="1"/>
</dbReference>
<evidence type="ECO:0000313" key="2">
    <source>
        <dbReference type="EMBL" id="TQV83751.1"/>
    </source>
</evidence>
<dbReference type="Proteomes" id="UP000315252">
    <property type="component" value="Unassembled WGS sequence"/>
</dbReference>
<dbReference type="RefSeq" id="WP_142894986.1">
    <property type="nucleotide sequence ID" value="NZ_ML660052.1"/>
</dbReference>
<dbReference type="EMBL" id="VHSH01000001">
    <property type="protein sequence ID" value="TQV83751.1"/>
    <property type="molecule type" value="Genomic_DNA"/>
</dbReference>
<dbReference type="PANTHER" id="PTHR39217:SF1">
    <property type="entry name" value="GLUTATHIONE SYNTHETASE"/>
    <property type="match status" value="1"/>
</dbReference>
<dbReference type="InterPro" id="IPR053191">
    <property type="entry name" value="DcsG_Biosynth_Enzyme"/>
</dbReference>
<sequence length="286" mass="31171">MPRIILATCAKYPRLSASNSAYADALRSKGCDVQTPAWNEAPIEAFLDSDLILLRQTWDYQDDPGGFAAWVARVSSLKGNIENPPELVIWNNDKRTLNEVTQSGVPVPPTCGLMPEAPAEMFSRLDSEKIVLKPAFGGSGTGVRLCSEADFEGQLCDARREAPGRPFLAQAFLPEIAAGEWKITCIGGRVAFAVHAKPKPGEFRINSRFDPTIRVLQPPLGAVRAAEDILAWIRRPLICCRIDGVMRGEDFICTELELTDPDLHLDLFDTGAGLLAQATLDHLASG</sequence>
<organism evidence="2 3">
    <name type="scientific">Denitrobaculum tricleocarpae</name>
    <dbReference type="NCBI Taxonomy" id="2591009"/>
    <lineage>
        <taxon>Bacteria</taxon>
        <taxon>Pseudomonadati</taxon>
        <taxon>Pseudomonadota</taxon>
        <taxon>Alphaproteobacteria</taxon>
        <taxon>Rhodospirillales</taxon>
        <taxon>Rhodospirillaceae</taxon>
        <taxon>Denitrobaculum</taxon>
    </lineage>
</organism>
<evidence type="ECO:0000313" key="3">
    <source>
        <dbReference type="Proteomes" id="UP000315252"/>
    </source>
</evidence>
<proteinExistence type="predicted"/>
<protein>
    <recommendedName>
        <fullName evidence="1">Prokaryotic glutathione synthetase ATP-binding domain-containing protein</fullName>
    </recommendedName>
</protein>
<accession>A0A545U2Q5</accession>
<dbReference type="GO" id="GO:0005524">
    <property type="term" value="F:ATP binding"/>
    <property type="evidence" value="ECO:0007669"/>
    <property type="project" value="InterPro"/>
</dbReference>
<dbReference type="SUPFAM" id="SSF56059">
    <property type="entry name" value="Glutathione synthetase ATP-binding domain-like"/>
    <property type="match status" value="1"/>
</dbReference>
<dbReference type="AlphaFoldDB" id="A0A545U2Q5"/>